<evidence type="ECO:0000313" key="3">
    <source>
        <dbReference type="Proteomes" id="UP001497516"/>
    </source>
</evidence>
<accession>A0AAV2C8T3</accession>
<dbReference type="Proteomes" id="UP001497516">
    <property type="component" value="Chromosome 1"/>
</dbReference>
<gene>
    <name evidence="2" type="ORF">LTRI10_LOCUS584</name>
</gene>
<dbReference type="AlphaFoldDB" id="A0AAV2C8T3"/>
<evidence type="ECO:0000256" key="1">
    <source>
        <dbReference type="SAM" id="Phobius"/>
    </source>
</evidence>
<evidence type="ECO:0000313" key="2">
    <source>
        <dbReference type="EMBL" id="CAL1352624.1"/>
    </source>
</evidence>
<name>A0AAV2C8T3_9ROSI</name>
<protein>
    <submittedName>
        <fullName evidence="2">Uncharacterized protein</fullName>
    </submittedName>
</protein>
<feature type="transmembrane region" description="Helical" evidence="1">
    <location>
        <begin position="57"/>
        <end position="77"/>
    </location>
</feature>
<keyword evidence="1" id="KW-0472">Membrane</keyword>
<keyword evidence="1" id="KW-1133">Transmembrane helix</keyword>
<reference evidence="2 3" key="1">
    <citation type="submission" date="2024-04" db="EMBL/GenBank/DDBJ databases">
        <authorList>
            <person name="Fracassetti M."/>
        </authorList>
    </citation>
    <scope>NUCLEOTIDE SEQUENCE [LARGE SCALE GENOMIC DNA]</scope>
</reference>
<keyword evidence="3" id="KW-1185">Reference proteome</keyword>
<proteinExistence type="predicted"/>
<keyword evidence="1" id="KW-0812">Transmembrane</keyword>
<dbReference type="EMBL" id="OZ034813">
    <property type="protein sequence ID" value="CAL1352624.1"/>
    <property type="molecule type" value="Genomic_DNA"/>
</dbReference>
<organism evidence="2 3">
    <name type="scientific">Linum trigynum</name>
    <dbReference type="NCBI Taxonomy" id="586398"/>
    <lineage>
        <taxon>Eukaryota</taxon>
        <taxon>Viridiplantae</taxon>
        <taxon>Streptophyta</taxon>
        <taxon>Embryophyta</taxon>
        <taxon>Tracheophyta</taxon>
        <taxon>Spermatophyta</taxon>
        <taxon>Magnoliopsida</taxon>
        <taxon>eudicotyledons</taxon>
        <taxon>Gunneridae</taxon>
        <taxon>Pentapetalae</taxon>
        <taxon>rosids</taxon>
        <taxon>fabids</taxon>
        <taxon>Malpighiales</taxon>
        <taxon>Linaceae</taxon>
        <taxon>Linum</taxon>
    </lineage>
</organism>
<sequence>MCCIIPILAALVAFTPPAIYCFLSQNCGDLVDDLAVGKYIVTADSCRSLWKRVALVLAPPLLVLLLRCCCSGGASSVRRQPPRRQQKPH</sequence>